<evidence type="ECO:0000256" key="4">
    <source>
        <dbReference type="ARBA" id="ARBA00022741"/>
    </source>
</evidence>
<evidence type="ECO:0000259" key="15">
    <source>
        <dbReference type="PROSITE" id="PS51192"/>
    </source>
</evidence>
<dbReference type="HAMAP" id="MF_00204">
    <property type="entry name" value="UvrB"/>
    <property type="match status" value="1"/>
</dbReference>
<dbReference type="STRING" id="1330330.IX53_02565"/>
<evidence type="ECO:0000256" key="1">
    <source>
        <dbReference type="ARBA" id="ARBA00004496"/>
    </source>
</evidence>
<keyword evidence="9 12" id="KW-0234">DNA repair</keyword>
<dbReference type="GO" id="GO:0005524">
    <property type="term" value="F:ATP binding"/>
    <property type="evidence" value="ECO:0007669"/>
    <property type="project" value="UniProtKB-UniRule"/>
</dbReference>
<dbReference type="CDD" id="cd17916">
    <property type="entry name" value="DEXHc_UvrB"/>
    <property type="match status" value="1"/>
</dbReference>
<evidence type="ECO:0000256" key="6">
    <source>
        <dbReference type="ARBA" id="ARBA00022769"/>
    </source>
</evidence>
<evidence type="ECO:0000256" key="10">
    <source>
        <dbReference type="ARBA" id="ARBA00026033"/>
    </source>
</evidence>
<gene>
    <name evidence="12" type="primary">uvrB</name>
    <name evidence="17" type="ORF">IX53_02565</name>
</gene>
<comment type="similarity">
    <text evidence="2 12 13">Belongs to the UvrB family.</text>
</comment>
<evidence type="ECO:0000259" key="16">
    <source>
        <dbReference type="PROSITE" id="PS51194"/>
    </source>
</evidence>
<dbReference type="InterPro" id="IPR024759">
    <property type="entry name" value="UvrB_YAD/RRR_dom"/>
</dbReference>
<comment type="subcellular location">
    <subcellularLocation>
        <location evidence="1 12 13">Cytoplasm</location>
    </subcellularLocation>
</comment>
<reference evidence="17 18" key="1">
    <citation type="submission" date="2015-04" db="EMBL/GenBank/DDBJ databases">
        <title>Complete Genome Sequence of Kosmotoga pacifica SLHLJ1.</title>
        <authorList>
            <person name="Jiang L.J."/>
            <person name="Shao Z.Z."/>
            <person name="Jebbar M."/>
        </authorList>
    </citation>
    <scope>NUCLEOTIDE SEQUENCE [LARGE SCALE GENOMIC DNA]</scope>
    <source>
        <strain evidence="17 18">SLHLJ1</strain>
    </source>
</reference>
<dbReference type="EMBL" id="CP011232">
    <property type="protein sequence ID" value="AKI96889.1"/>
    <property type="molecule type" value="Genomic_DNA"/>
</dbReference>
<feature type="short sequence motif" description="Beta-hairpin" evidence="12">
    <location>
        <begin position="90"/>
        <end position="113"/>
    </location>
</feature>
<proteinExistence type="inferred from homology"/>
<dbReference type="GO" id="GO:0005737">
    <property type="term" value="C:cytoplasm"/>
    <property type="evidence" value="ECO:0007669"/>
    <property type="project" value="UniProtKB-SubCell"/>
</dbReference>
<dbReference type="InterPro" id="IPR004807">
    <property type="entry name" value="UvrB"/>
</dbReference>
<dbReference type="PANTHER" id="PTHR24029">
    <property type="entry name" value="UVRABC SYSTEM PROTEIN B"/>
    <property type="match status" value="1"/>
</dbReference>
<name>A0A0G2ZBE0_9BACT</name>
<dbReference type="Pfam" id="PF12344">
    <property type="entry name" value="UvrB"/>
    <property type="match status" value="1"/>
</dbReference>
<dbReference type="PANTHER" id="PTHR24029:SF0">
    <property type="entry name" value="UVRABC SYSTEM PROTEIN B"/>
    <property type="match status" value="1"/>
</dbReference>
<dbReference type="SMART" id="SM00487">
    <property type="entry name" value="DEXDc"/>
    <property type="match status" value="1"/>
</dbReference>
<evidence type="ECO:0000256" key="13">
    <source>
        <dbReference type="RuleBase" id="RU003587"/>
    </source>
</evidence>
<dbReference type="RefSeq" id="WP_047754024.1">
    <property type="nucleotide sequence ID" value="NZ_CAJUHA010000004.1"/>
</dbReference>
<dbReference type="NCBIfam" id="TIGR00631">
    <property type="entry name" value="uvrb"/>
    <property type="match status" value="1"/>
</dbReference>
<dbReference type="SUPFAM" id="SSF46600">
    <property type="entry name" value="C-terminal UvrC-binding domain of UvrB"/>
    <property type="match status" value="1"/>
</dbReference>
<dbReference type="Gene3D" id="3.40.50.300">
    <property type="entry name" value="P-loop containing nucleotide triphosphate hydrolases"/>
    <property type="match status" value="3"/>
</dbReference>
<evidence type="ECO:0000259" key="14">
    <source>
        <dbReference type="PROSITE" id="PS50151"/>
    </source>
</evidence>
<dbReference type="AlphaFoldDB" id="A0A0G2ZBE0"/>
<keyword evidence="5 12" id="KW-0227">DNA damage</keyword>
<dbReference type="Pfam" id="PF04851">
    <property type="entry name" value="ResIII"/>
    <property type="match status" value="1"/>
</dbReference>
<comment type="function">
    <text evidence="12">The UvrABC repair system catalyzes the recognition and processing of DNA lesions. A damage recognition complex composed of 2 UvrA and 2 UvrB subunits scans DNA for abnormalities. Upon binding of the UvrA(2)B(2) complex to a putative damaged site, the DNA wraps around one UvrB monomer. DNA wrap is dependent on ATP binding by UvrB and probably causes local melting of the DNA helix, facilitating insertion of UvrB beta-hairpin between the DNA strands. Then UvrB probes one DNA strand for the presence of a lesion. If a lesion is found the UvrA subunits dissociate and the UvrB-DNA preincision complex is formed. This complex is subsequently bound by UvrC and the second UvrB is released. If no lesion is found, the DNA wraps around the other UvrB subunit that will check the other stand for damage.</text>
</comment>
<dbReference type="Pfam" id="PF17757">
    <property type="entry name" value="UvrB_inter"/>
    <property type="match status" value="1"/>
</dbReference>
<dbReference type="GO" id="GO:0009432">
    <property type="term" value="P:SOS response"/>
    <property type="evidence" value="ECO:0007669"/>
    <property type="project" value="UniProtKB-UniRule"/>
</dbReference>
<dbReference type="SUPFAM" id="SSF52540">
    <property type="entry name" value="P-loop containing nucleoside triphosphate hydrolases"/>
    <property type="match status" value="2"/>
</dbReference>
<dbReference type="InterPro" id="IPR036876">
    <property type="entry name" value="UVR_dom_sf"/>
</dbReference>
<evidence type="ECO:0000256" key="9">
    <source>
        <dbReference type="ARBA" id="ARBA00023204"/>
    </source>
</evidence>
<dbReference type="GO" id="GO:0009380">
    <property type="term" value="C:excinuclease repair complex"/>
    <property type="evidence" value="ECO:0007669"/>
    <property type="project" value="InterPro"/>
</dbReference>
<dbReference type="Pfam" id="PF00271">
    <property type="entry name" value="Helicase_C"/>
    <property type="match status" value="1"/>
</dbReference>
<comment type="subunit">
    <text evidence="10 12 13">Forms a heterotetramer with UvrA during the search for lesions. Interacts with UvrC in an incision complex.</text>
</comment>
<dbReference type="PATRIC" id="fig|1330330.3.peg.521"/>
<evidence type="ECO:0000313" key="18">
    <source>
        <dbReference type="Proteomes" id="UP000035159"/>
    </source>
</evidence>
<evidence type="ECO:0000256" key="11">
    <source>
        <dbReference type="ARBA" id="ARBA00029504"/>
    </source>
</evidence>
<dbReference type="GO" id="GO:0009381">
    <property type="term" value="F:excinuclease ABC activity"/>
    <property type="evidence" value="ECO:0007669"/>
    <property type="project" value="UniProtKB-UniRule"/>
</dbReference>
<keyword evidence="3 12" id="KW-0963">Cytoplasm</keyword>
<dbReference type="GO" id="GO:0003677">
    <property type="term" value="F:DNA binding"/>
    <property type="evidence" value="ECO:0007669"/>
    <property type="project" value="UniProtKB-UniRule"/>
</dbReference>
<evidence type="ECO:0000256" key="8">
    <source>
        <dbReference type="ARBA" id="ARBA00022881"/>
    </source>
</evidence>
<comment type="domain">
    <text evidence="12">The beta-hairpin motif is involved in DNA binding.</text>
</comment>
<dbReference type="GO" id="GO:0006289">
    <property type="term" value="P:nucleotide-excision repair"/>
    <property type="evidence" value="ECO:0007669"/>
    <property type="project" value="UniProtKB-UniRule"/>
</dbReference>
<dbReference type="Pfam" id="PF02151">
    <property type="entry name" value="UVR"/>
    <property type="match status" value="1"/>
</dbReference>
<dbReference type="CDD" id="cd18790">
    <property type="entry name" value="SF2_C_UvrB"/>
    <property type="match status" value="1"/>
</dbReference>
<dbReference type="OrthoDB" id="9806651at2"/>
<dbReference type="KEGG" id="kpf:IX53_02565"/>
<dbReference type="InterPro" id="IPR014001">
    <property type="entry name" value="Helicase_ATP-bd"/>
</dbReference>
<dbReference type="PROSITE" id="PS51192">
    <property type="entry name" value="HELICASE_ATP_BIND_1"/>
    <property type="match status" value="1"/>
</dbReference>
<keyword evidence="18" id="KW-1185">Reference proteome</keyword>
<dbReference type="InterPro" id="IPR001650">
    <property type="entry name" value="Helicase_C-like"/>
</dbReference>
<keyword evidence="8 12" id="KW-0267">Excision nuclease</keyword>
<organism evidence="17 18">
    <name type="scientific">Kosmotoga pacifica</name>
    <dbReference type="NCBI Taxonomy" id="1330330"/>
    <lineage>
        <taxon>Bacteria</taxon>
        <taxon>Thermotogati</taxon>
        <taxon>Thermotogota</taxon>
        <taxon>Thermotogae</taxon>
        <taxon>Kosmotogales</taxon>
        <taxon>Kosmotogaceae</taxon>
        <taxon>Kosmotoga</taxon>
    </lineage>
</organism>
<evidence type="ECO:0000313" key="17">
    <source>
        <dbReference type="EMBL" id="AKI96889.1"/>
    </source>
</evidence>
<dbReference type="InterPro" id="IPR001943">
    <property type="entry name" value="UVR_dom"/>
</dbReference>
<evidence type="ECO:0000256" key="12">
    <source>
        <dbReference type="HAMAP-Rule" id="MF_00204"/>
    </source>
</evidence>
<evidence type="ECO:0000256" key="2">
    <source>
        <dbReference type="ARBA" id="ARBA00008533"/>
    </source>
</evidence>
<keyword evidence="7 12" id="KW-0067">ATP-binding</keyword>
<dbReference type="InterPro" id="IPR027417">
    <property type="entry name" value="P-loop_NTPase"/>
</dbReference>
<dbReference type="PROSITE" id="PS50151">
    <property type="entry name" value="UVR"/>
    <property type="match status" value="1"/>
</dbReference>
<dbReference type="InterPro" id="IPR006935">
    <property type="entry name" value="Helicase/UvrB_N"/>
</dbReference>
<keyword evidence="4 12" id="KW-0547">Nucleotide-binding</keyword>
<protein>
    <recommendedName>
        <fullName evidence="11 12">UvrABC system protein B</fullName>
        <shortName evidence="12">Protein UvrB</shortName>
    </recommendedName>
    <alternativeName>
        <fullName evidence="12">Excinuclease ABC subunit B</fullName>
    </alternativeName>
</protein>
<evidence type="ECO:0000256" key="7">
    <source>
        <dbReference type="ARBA" id="ARBA00022840"/>
    </source>
</evidence>
<dbReference type="SMART" id="SM00490">
    <property type="entry name" value="HELICc"/>
    <property type="match status" value="1"/>
</dbReference>
<dbReference type="Proteomes" id="UP000035159">
    <property type="component" value="Chromosome"/>
</dbReference>
<dbReference type="InterPro" id="IPR041471">
    <property type="entry name" value="UvrB_inter"/>
</dbReference>
<feature type="domain" description="Helicase C-terminal" evidence="16">
    <location>
        <begin position="431"/>
        <end position="581"/>
    </location>
</feature>
<keyword evidence="6 12" id="KW-0228">DNA excision</keyword>
<accession>A0A0G2ZBE0</accession>
<dbReference type="NCBIfam" id="NF003673">
    <property type="entry name" value="PRK05298.1"/>
    <property type="match status" value="1"/>
</dbReference>
<feature type="domain" description="UVR" evidence="14">
    <location>
        <begin position="626"/>
        <end position="661"/>
    </location>
</feature>
<keyword evidence="12 13" id="KW-0742">SOS response</keyword>
<evidence type="ECO:0000256" key="5">
    <source>
        <dbReference type="ARBA" id="ARBA00022763"/>
    </source>
</evidence>
<dbReference type="GO" id="GO:0016887">
    <property type="term" value="F:ATP hydrolysis activity"/>
    <property type="evidence" value="ECO:0007669"/>
    <property type="project" value="InterPro"/>
</dbReference>
<feature type="binding site" evidence="12">
    <location>
        <begin position="37"/>
        <end position="44"/>
    </location>
    <ligand>
        <name>ATP</name>
        <dbReference type="ChEBI" id="CHEBI:30616"/>
    </ligand>
</feature>
<dbReference type="Gene3D" id="4.10.860.10">
    <property type="entry name" value="UVR domain"/>
    <property type="match status" value="1"/>
</dbReference>
<dbReference type="Gene3D" id="3.30.2060.10">
    <property type="entry name" value="Penicillin-binding protein 1b domain"/>
    <property type="match status" value="1"/>
</dbReference>
<dbReference type="PROSITE" id="PS51194">
    <property type="entry name" value="HELICASE_CTER"/>
    <property type="match status" value="1"/>
</dbReference>
<evidence type="ECO:0000256" key="3">
    <source>
        <dbReference type="ARBA" id="ARBA00022490"/>
    </source>
</evidence>
<feature type="domain" description="Helicase ATP-binding" evidence="15">
    <location>
        <begin position="24"/>
        <end position="196"/>
    </location>
</feature>
<sequence length="662" mass="76498">MEFLLKSPFEPSGDQPEAIERLVKGLQNGYHFQTLLGVTGSGKTFTMASIIAKTQRPALVISPNKTLVVQLYREFKMFFPQNRVELFISYYDYYQPEAYIPNKDLYIEKDAEINNILARMRLSALKSVLTRKDVVVVASVSAIYASGDPRDFEELNIKLEKGNRINRRELALKLSALQYNRSEDVSVGGVFHMKGELIEIFPPYEEYGIRLYLFDDEVERIVCFDPINRSTIEELDRIIIYPAKEFVTTEEKIARSIKNIEKELREQVTLLEGNGKYLEAQRLKQRTLYDIEMLETLGYCSGIENYSRFFDGRKPGEPPFTLLDYFNKDELILFIDESHIAVPQLRAMYRGDYSRKKNLVEYGFRLPSAFDNRPLRYEEFLEKVGQIIFVSATPGEYELSISSQVVDQVIRPTGLIDPEVVVKPTENQVDDFIEEMMKVKERNERALVTVLTKKAAEMLSSYLNEMGIRSEYLHSELDAVERVEVLKKLREGYVDVVVGVNLLREGLDLPEVSLVAIMDADREGFLRSETTLIQTIGRAARNINGRVLLYADRVTNSMKRAIEETNRRRLKQLVYNKEHGITPESIIKPLYENIFAEATEQNKKEEMAKNTYIEGIMSLKENLDIEDYVALLEEEMLRAASELRYEDAAVLRDEIYNVKKKK</sequence>